<gene>
    <name evidence="1" type="ORF">ACOF00016_LOCUS10417</name>
</gene>
<sequence length="282" mass="29712">MTIKVPDPPYIVAGAAGGPFVIYLVTPLRNSLTLGALDKSASAMSLYGQVFRNGLGDAFAGGVPMARAAVPGFLVLGPAFHMFKELVGGSSMAAVGLTAVSESLIFYGAESNNAQVAFNQKAVNNNTPQIAKLQNPLNPIGGGFGLHVTRNVLAMSGLRVFSAPCQSVITQLNSDMSPTTRVVLGDLVANVLVSAASAPLHQLYGWSVTTRAAETKHAQPFVQAATQFLKAQYLAPSGRLSSVAGRDMFLRVVYNATIFTLYGFIERTLVSTWPSSLQWGSS</sequence>
<proteinExistence type="predicted"/>
<accession>A0A7S3P7I8</accession>
<reference evidence="1" key="1">
    <citation type="submission" date="2021-01" db="EMBL/GenBank/DDBJ databases">
        <authorList>
            <person name="Corre E."/>
            <person name="Pelletier E."/>
            <person name="Niang G."/>
            <person name="Scheremetjew M."/>
            <person name="Finn R."/>
            <person name="Kale V."/>
            <person name="Holt S."/>
            <person name="Cochrane G."/>
            <person name="Meng A."/>
            <person name="Brown T."/>
            <person name="Cohen L."/>
        </authorList>
    </citation>
    <scope>NUCLEOTIDE SEQUENCE</scope>
    <source>
        <strain evidence="1">CCMP127</strain>
    </source>
</reference>
<name>A0A7S3P7I8_9STRA</name>
<evidence type="ECO:0000313" key="1">
    <source>
        <dbReference type="EMBL" id="CAE0413159.1"/>
    </source>
</evidence>
<dbReference type="EMBL" id="HBIM01012755">
    <property type="protein sequence ID" value="CAE0413159.1"/>
    <property type="molecule type" value="Transcribed_RNA"/>
</dbReference>
<dbReference type="AlphaFoldDB" id="A0A7S3P7I8"/>
<protein>
    <submittedName>
        <fullName evidence="1">Uncharacterized protein</fullName>
    </submittedName>
</protein>
<organism evidence="1">
    <name type="scientific">Amphora coffeiformis</name>
    <dbReference type="NCBI Taxonomy" id="265554"/>
    <lineage>
        <taxon>Eukaryota</taxon>
        <taxon>Sar</taxon>
        <taxon>Stramenopiles</taxon>
        <taxon>Ochrophyta</taxon>
        <taxon>Bacillariophyta</taxon>
        <taxon>Bacillariophyceae</taxon>
        <taxon>Bacillariophycidae</taxon>
        <taxon>Thalassiophysales</taxon>
        <taxon>Catenulaceae</taxon>
        <taxon>Amphora</taxon>
    </lineage>
</organism>